<evidence type="ECO:0000313" key="2">
    <source>
        <dbReference type="EMBL" id="GAN35057.1"/>
    </source>
</evidence>
<organism evidence="2 3">
    <name type="scientific">Candidatus Brocadia sinica JPN1</name>
    <dbReference type="NCBI Taxonomy" id="1197129"/>
    <lineage>
        <taxon>Bacteria</taxon>
        <taxon>Pseudomonadati</taxon>
        <taxon>Planctomycetota</taxon>
        <taxon>Candidatus Brocadiia</taxon>
        <taxon>Candidatus Brocadiales</taxon>
        <taxon>Candidatus Brocadiaceae</taxon>
        <taxon>Candidatus Brocadia</taxon>
    </lineage>
</organism>
<dbReference type="Pfam" id="PF03646">
    <property type="entry name" value="FlaG"/>
    <property type="match status" value="1"/>
</dbReference>
<evidence type="ECO:0008006" key="4">
    <source>
        <dbReference type="Google" id="ProtNLM"/>
    </source>
</evidence>
<dbReference type="EMBL" id="BAFN01000001">
    <property type="protein sequence ID" value="GAN35057.1"/>
    <property type="molecule type" value="Genomic_DNA"/>
</dbReference>
<accession>A0ABQ0K1T6</accession>
<feature type="region of interest" description="Disordered" evidence="1">
    <location>
        <begin position="29"/>
        <end position="50"/>
    </location>
</feature>
<proteinExistence type="predicted"/>
<evidence type="ECO:0000256" key="1">
    <source>
        <dbReference type="SAM" id="MobiDB-lite"/>
    </source>
</evidence>
<gene>
    <name evidence="2" type="ORF">BROSI_A3603</name>
</gene>
<keyword evidence="3" id="KW-1185">Reference proteome</keyword>
<dbReference type="RefSeq" id="WP_052565013.1">
    <property type="nucleotide sequence ID" value="NZ_BAFN01000001.1"/>
</dbReference>
<evidence type="ECO:0000313" key="3">
    <source>
        <dbReference type="Proteomes" id="UP000032309"/>
    </source>
</evidence>
<protein>
    <recommendedName>
        <fullName evidence="4">Flagellar protein FlaG</fullName>
    </recommendedName>
</protein>
<dbReference type="Gene3D" id="3.30.160.170">
    <property type="entry name" value="FlaG-like"/>
    <property type="match status" value="1"/>
</dbReference>
<dbReference type="InterPro" id="IPR005186">
    <property type="entry name" value="FlaG"/>
</dbReference>
<sequence>METHDVHPVSVCKDHITIASNKDVPIKKNGLPSAVSPINDPLKKTSSPVTPHNVGTKVAFSIEKDLEIVVTSVKDLNTNKIIRQIPPEETIDRLKLLNSYYKQPIDNAAKFASKYRAYAQTKK</sequence>
<dbReference type="InterPro" id="IPR035924">
    <property type="entry name" value="FlaG-like_sf"/>
</dbReference>
<name>A0ABQ0K1T6_9BACT</name>
<comment type="caution">
    <text evidence="2">The sequence shown here is derived from an EMBL/GenBank/DDBJ whole genome shotgun (WGS) entry which is preliminary data.</text>
</comment>
<reference evidence="3" key="1">
    <citation type="journal article" date="2015" name="Genome Announc.">
        <title>Draft Genome Sequence of an Anaerobic Ammonium-Oxidizing Bacterium, "Candidatus Brocadia sinica".</title>
        <authorList>
            <person name="Oshiki M."/>
            <person name="Shinyako-Hata K."/>
            <person name="Satoh H."/>
            <person name="Okabe S."/>
        </authorList>
    </citation>
    <scope>NUCLEOTIDE SEQUENCE [LARGE SCALE GENOMIC DNA]</scope>
    <source>
        <strain evidence="3">JPN1</strain>
    </source>
</reference>
<dbReference type="SUPFAM" id="SSF160214">
    <property type="entry name" value="FlaG-like"/>
    <property type="match status" value="1"/>
</dbReference>
<dbReference type="Proteomes" id="UP000032309">
    <property type="component" value="Unassembled WGS sequence"/>
</dbReference>